<sequence length="84" mass="9093">MDGGATRVFVLRTTVPFRRAVALRRRKVSMDLWLCWFVVLRGGFLGSADFGSLVAGLVVVLGGDACGGFGWCCAWWLVLLLGEG</sequence>
<organism evidence="2 4">
    <name type="scientific">Medicago truncatula</name>
    <name type="common">Barrel medic</name>
    <name type="synonym">Medicago tribuloides</name>
    <dbReference type="NCBI Taxonomy" id="3880"/>
    <lineage>
        <taxon>Eukaryota</taxon>
        <taxon>Viridiplantae</taxon>
        <taxon>Streptophyta</taxon>
        <taxon>Embryophyta</taxon>
        <taxon>Tracheophyta</taxon>
        <taxon>Spermatophyta</taxon>
        <taxon>Magnoliopsida</taxon>
        <taxon>eudicotyledons</taxon>
        <taxon>Gunneridae</taxon>
        <taxon>Pentapetalae</taxon>
        <taxon>rosids</taxon>
        <taxon>fabids</taxon>
        <taxon>Fabales</taxon>
        <taxon>Fabaceae</taxon>
        <taxon>Papilionoideae</taxon>
        <taxon>50 kb inversion clade</taxon>
        <taxon>NPAAA clade</taxon>
        <taxon>Hologalegina</taxon>
        <taxon>IRL clade</taxon>
        <taxon>Trifolieae</taxon>
        <taxon>Medicago</taxon>
    </lineage>
</organism>
<keyword evidence="1" id="KW-1133">Transmembrane helix</keyword>
<dbReference type="AlphaFoldDB" id="G7INT8"/>
<gene>
    <name evidence="2" type="ordered locus">MTR_2g008600</name>
</gene>
<dbReference type="HOGENOM" id="CLU_2530850_0_0_1"/>
<evidence type="ECO:0000313" key="4">
    <source>
        <dbReference type="Proteomes" id="UP000002051"/>
    </source>
</evidence>
<evidence type="ECO:0000313" key="2">
    <source>
        <dbReference type="EMBL" id="AES63427.1"/>
    </source>
</evidence>
<reference evidence="2 4" key="1">
    <citation type="journal article" date="2011" name="Nature">
        <title>The Medicago genome provides insight into the evolution of rhizobial symbioses.</title>
        <authorList>
            <person name="Young N.D."/>
            <person name="Debelle F."/>
            <person name="Oldroyd G.E."/>
            <person name="Geurts R."/>
            <person name="Cannon S.B."/>
            <person name="Udvardi M.K."/>
            <person name="Benedito V.A."/>
            <person name="Mayer K.F."/>
            <person name="Gouzy J."/>
            <person name="Schoof H."/>
            <person name="Van de Peer Y."/>
            <person name="Proost S."/>
            <person name="Cook D.R."/>
            <person name="Meyers B.C."/>
            <person name="Spannagl M."/>
            <person name="Cheung F."/>
            <person name="De Mita S."/>
            <person name="Krishnakumar V."/>
            <person name="Gundlach H."/>
            <person name="Zhou S."/>
            <person name="Mudge J."/>
            <person name="Bharti A.K."/>
            <person name="Murray J.D."/>
            <person name="Naoumkina M.A."/>
            <person name="Rosen B."/>
            <person name="Silverstein K.A."/>
            <person name="Tang H."/>
            <person name="Rombauts S."/>
            <person name="Zhao P.X."/>
            <person name="Zhou P."/>
            <person name="Barbe V."/>
            <person name="Bardou P."/>
            <person name="Bechner M."/>
            <person name="Bellec A."/>
            <person name="Berger A."/>
            <person name="Berges H."/>
            <person name="Bidwell S."/>
            <person name="Bisseling T."/>
            <person name="Choisne N."/>
            <person name="Couloux A."/>
            <person name="Denny R."/>
            <person name="Deshpande S."/>
            <person name="Dai X."/>
            <person name="Doyle J.J."/>
            <person name="Dudez A.M."/>
            <person name="Farmer A.D."/>
            <person name="Fouteau S."/>
            <person name="Franken C."/>
            <person name="Gibelin C."/>
            <person name="Gish J."/>
            <person name="Goldstein S."/>
            <person name="Gonzalez A.J."/>
            <person name="Green P.J."/>
            <person name="Hallab A."/>
            <person name="Hartog M."/>
            <person name="Hua A."/>
            <person name="Humphray S.J."/>
            <person name="Jeong D.H."/>
            <person name="Jing Y."/>
            <person name="Jocker A."/>
            <person name="Kenton S.M."/>
            <person name="Kim D.J."/>
            <person name="Klee K."/>
            <person name="Lai H."/>
            <person name="Lang C."/>
            <person name="Lin S."/>
            <person name="Macmil S.L."/>
            <person name="Magdelenat G."/>
            <person name="Matthews L."/>
            <person name="McCorrison J."/>
            <person name="Monaghan E.L."/>
            <person name="Mun J.H."/>
            <person name="Najar F.Z."/>
            <person name="Nicholson C."/>
            <person name="Noirot C."/>
            <person name="O'Bleness M."/>
            <person name="Paule C.R."/>
            <person name="Poulain J."/>
            <person name="Prion F."/>
            <person name="Qin B."/>
            <person name="Qu C."/>
            <person name="Retzel E.F."/>
            <person name="Riddle C."/>
            <person name="Sallet E."/>
            <person name="Samain S."/>
            <person name="Samson N."/>
            <person name="Sanders I."/>
            <person name="Saurat O."/>
            <person name="Scarpelli C."/>
            <person name="Schiex T."/>
            <person name="Segurens B."/>
            <person name="Severin A.J."/>
            <person name="Sherrier D.J."/>
            <person name="Shi R."/>
            <person name="Sims S."/>
            <person name="Singer S.R."/>
            <person name="Sinharoy S."/>
            <person name="Sterck L."/>
            <person name="Viollet A."/>
            <person name="Wang B.B."/>
            <person name="Wang K."/>
            <person name="Wang M."/>
            <person name="Wang X."/>
            <person name="Warfsmann J."/>
            <person name="Weissenbach J."/>
            <person name="White D.D."/>
            <person name="White J.D."/>
            <person name="Wiley G.B."/>
            <person name="Wincker P."/>
            <person name="Xing Y."/>
            <person name="Yang L."/>
            <person name="Yao Z."/>
            <person name="Ying F."/>
            <person name="Zhai J."/>
            <person name="Zhou L."/>
            <person name="Zuber A."/>
            <person name="Denarie J."/>
            <person name="Dixon R.A."/>
            <person name="May G.D."/>
            <person name="Schwartz D.C."/>
            <person name="Rogers J."/>
            <person name="Quetier F."/>
            <person name="Town C.D."/>
            <person name="Roe B.A."/>
        </authorList>
    </citation>
    <scope>NUCLEOTIDE SEQUENCE [LARGE SCALE GENOMIC DNA]</scope>
    <source>
        <strain evidence="2">A17</strain>
        <strain evidence="3 4">cv. Jemalong A17</strain>
    </source>
</reference>
<name>G7INT8_MEDTR</name>
<feature type="transmembrane region" description="Helical" evidence="1">
    <location>
        <begin position="28"/>
        <end position="48"/>
    </location>
</feature>
<dbReference type="EMBL" id="CM001218">
    <property type="protein sequence ID" value="AES63427.1"/>
    <property type="molecule type" value="Genomic_DNA"/>
</dbReference>
<evidence type="ECO:0000313" key="3">
    <source>
        <dbReference type="EnsemblPlants" id="AES63427"/>
    </source>
</evidence>
<evidence type="ECO:0000256" key="1">
    <source>
        <dbReference type="SAM" id="Phobius"/>
    </source>
</evidence>
<dbReference type="Proteomes" id="UP000002051">
    <property type="component" value="Chromosome 2"/>
</dbReference>
<reference evidence="3" key="3">
    <citation type="submission" date="2015-04" db="UniProtKB">
        <authorList>
            <consortium name="EnsemblPlants"/>
        </authorList>
    </citation>
    <scope>IDENTIFICATION</scope>
    <source>
        <strain evidence="3">cv. Jemalong A17</strain>
    </source>
</reference>
<protein>
    <submittedName>
        <fullName evidence="2">Transmembrane protein, putative</fullName>
    </submittedName>
</protein>
<keyword evidence="1 2" id="KW-0812">Transmembrane</keyword>
<accession>G7INT8</accession>
<feature type="transmembrane region" description="Helical" evidence="1">
    <location>
        <begin position="54"/>
        <end position="81"/>
    </location>
</feature>
<keyword evidence="1" id="KW-0472">Membrane</keyword>
<dbReference type="PaxDb" id="3880-AES63427"/>
<proteinExistence type="predicted"/>
<reference evidence="2 4" key="2">
    <citation type="journal article" date="2014" name="BMC Genomics">
        <title>An improved genome release (version Mt4.0) for the model legume Medicago truncatula.</title>
        <authorList>
            <person name="Tang H."/>
            <person name="Krishnakumar V."/>
            <person name="Bidwell S."/>
            <person name="Rosen B."/>
            <person name="Chan A."/>
            <person name="Zhou S."/>
            <person name="Gentzbittel L."/>
            <person name="Childs K.L."/>
            <person name="Yandell M."/>
            <person name="Gundlach H."/>
            <person name="Mayer K.F."/>
            <person name="Schwartz D.C."/>
            <person name="Town C.D."/>
        </authorList>
    </citation>
    <scope>GENOME REANNOTATION</scope>
    <source>
        <strain evidence="3 4">cv. Jemalong A17</strain>
    </source>
</reference>
<keyword evidence="4" id="KW-1185">Reference proteome</keyword>
<dbReference type="EnsemblPlants" id="AES63427">
    <property type="protein sequence ID" value="AES63427"/>
    <property type="gene ID" value="MTR_2g008600"/>
</dbReference>